<name>A0AAP3GBT1_BRELA</name>
<organism evidence="2 3">
    <name type="scientific">Brevibacillus laterosporus</name>
    <name type="common">Bacillus laterosporus</name>
    <dbReference type="NCBI Taxonomy" id="1465"/>
    <lineage>
        <taxon>Bacteria</taxon>
        <taxon>Bacillati</taxon>
        <taxon>Bacillota</taxon>
        <taxon>Bacilli</taxon>
        <taxon>Bacillales</taxon>
        <taxon>Paenibacillaceae</taxon>
        <taxon>Brevibacillus</taxon>
    </lineage>
</organism>
<evidence type="ECO:0000256" key="1">
    <source>
        <dbReference type="SAM" id="Phobius"/>
    </source>
</evidence>
<keyword evidence="1" id="KW-1133">Transmembrane helix</keyword>
<dbReference type="Proteomes" id="UP001077662">
    <property type="component" value="Unassembled WGS sequence"/>
</dbReference>
<dbReference type="EMBL" id="JAPTNE010000023">
    <property type="protein sequence ID" value="MCZ0808622.1"/>
    <property type="molecule type" value="Genomic_DNA"/>
</dbReference>
<reference evidence="2" key="1">
    <citation type="submission" date="2022-09" db="EMBL/GenBank/DDBJ databases">
        <title>Genome analysis and characterization of larvicidal activity of Brevibacillus strains.</title>
        <authorList>
            <person name="Patrusheva E.V."/>
            <person name="Izotova A.O."/>
            <person name="Toshchakov S.V."/>
            <person name="Sineoky S.P."/>
        </authorList>
    </citation>
    <scope>NUCLEOTIDE SEQUENCE</scope>
    <source>
        <strain evidence="2">VKPM_B-13247</strain>
    </source>
</reference>
<dbReference type="AlphaFoldDB" id="A0AAP3GBT1"/>
<evidence type="ECO:0000313" key="3">
    <source>
        <dbReference type="Proteomes" id="UP001077662"/>
    </source>
</evidence>
<accession>A0AAP3GBT1</accession>
<feature type="transmembrane region" description="Helical" evidence="1">
    <location>
        <begin position="34"/>
        <end position="51"/>
    </location>
</feature>
<protein>
    <submittedName>
        <fullName evidence="2">Uncharacterized protein</fullName>
    </submittedName>
</protein>
<keyword evidence="1" id="KW-0812">Transmembrane</keyword>
<feature type="transmembrane region" description="Helical" evidence="1">
    <location>
        <begin position="7"/>
        <end position="28"/>
    </location>
</feature>
<sequence length="56" mass="6009">MEIIGIFILVLVVLLAMIGLGGGAFWILGFLLNVKVSFEGACLLFIALLLLRMANS</sequence>
<evidence type="ECO:0000313" key="2">
    <source>
        <dbReference type="EMBL" id="MCZ0808622.1"/>
    </source>
</evidence>
<keyword evidence="1" id="KW-0472">Membrane</keyword>
<comment type="caution">
    <text evidence="2">The sequence shown here is derived from an EMBL/GenBank/DDBJ whole genome shotgun (WGS) entry which is preliminary data.</text>
</comment>
<proteinExistence type="predicted"/>
<gene>
    <name evidence="2" type="ORF">O0554_17190</name>
</gene>